<sequence>MHHVIRQVHQPEGPRNARFEGEPYRAGISFFLVDAEPGQGPALHRHPYPETWIVRSGRAVFTADGEDVTAGPGDVVVVEANSPHKFRNTGTDRLELVCVHAAERFVTEWLDDPDTPRR</sequence>
<gene>
    <name evidence="4" type="ORF">SAMN05421810_109115</name>
</gene>
<dbReference type="Gene3D" id="2.60.120.10">
    <property type="entry name" value="Jelly Rolls"/>
    <property type="match status" value="1"/>
</dbReference>
<dbReference type="Pfam" id="PF07883">
    <property type="entry name" value="Cupin_2"/>
    <property type="match status" value="1"/>
</dbReference>
<keyword evidence="1" id="KW-0479">Metal-binding</keyword>
<dbReference type="SUPFAM" id="SSF51182">
    <property type="entry name" value="RmlC-like cupins"/>
    <property type="match status" value="1"/>
</dbReference>
<dbReference type="GO" id="GO:0046872">
    <property type="term" value="F:metal ion binding"/>
    <property type="evidence" value="ECO:0007669"/>
    <property type="project" value="UniProtKB-KW"/>
</dbReference>
<feature type="domain" description="Cupin type-2" evidence="3">
    <location>
        <begin position="32"/>
        <end position="99"/>
    </location>
</feature>
<dbReference type="AlphaFoldDB" id="A0A1I5ZEK8"/>
<dbReference type="PANTHER" id="PTHR35848:SF6">
    <property type="entry name" value="CUPIN TYPE-2 DOMAIN-CONTAINING PROTEIN"/>
    <property type="match status" value="1"/>
</dbReference>
<keyword evidence="4" id="KW-0413">Isomerase</keyword>
<proteinExistence type="predicted"/>
<dbReference type="InterPro" id="IPR051610">
    <property type="entry name" value="GPI/OXD"/>
</dbReference>
<organism evidence="4 5">
    <name type="scientific">Amycolatopsis arida</name>
    <dbReference type="NCBI Taxonomy" id="587909"/>
    <lineage>
        <taxon>Bacteria</taxon>
        <taxon>Bacillati</taxon>
        <taxon>Actinomycetota</taxon>
        <taxon>Actinomycetes</taxon>
        <taxon>Pseudonocardiales</taxon>
        <taxon>Pseudonocardiaceae</taxon>
        <taxon>Amycolatopsis</taxon>
    </lineage>
</organism>
<name>A0A1I5ZEK8_9PSEU</name>
<dbReference type="OrthoDB" id="3231985at2"/>
<dbReference type="EMBL" id="FOWW01000009">
    <property type="protein sequence ID" value="SFQ54914.1"/>
    <property type="molecule type" value="Genomic_DNA"/>
</dbReference>
<accession>A0A1I5ZEK8</accession>
<dbReference type="InterPro" id="IPR014710">
    <property type="entry name" value="RmlC-like_jellyroll"/>
</dbReference>
<reference evidence="5" key="1">
    <citation type="submission" date="2016-10" db="EMBL/GenBank/DDBJ databases">
        <authorList>
            <person name="Varghese N."/>
            <person name="Submissions S."/>
        </authorList>
    </citation>
    <scope>NUCLEOTIDE SEQUENCE [LARGE SCALE GENOMIC DNA]</scope>
    <source>
        <strain evidence="5">CGMCC 4.5579</strain>
    </source>
</reference>
<evidence type="ECO:0000256" key="2">
    <source>
        <dbReference type="SAM" id="MobiDB-lite"/>
    </source>
</evidence>
<evidence type="ECO:0000256" key="1">
    <source>
        <dbReference type="ARBA" id="ARBA00022723"/>
    </source>
</evidence>
<dbReference type="RefSeq" id="WP_092534152.1">
    <property type="nucleotide sequence ID" value="NZ_FOWW01000009.1"/>
</dbReference>
<feature type="region of interest" description="Disordered" evidence="2">
    <location>
        <begin position="1"/>
        <end position="20"/>
    </location>
</feature>
<dbReference type="InterPro" id="IPR013096">
    <property type="entry name" value="Cupin_2"/>
</dbReference>
<evidence type="ECO:0000313" key="4">
    <source>
        <dbReference type="EMBL" id="SFQ54914.1"/>
    </source>
</evidence>
<keyword evidence="5" id="KW-1185">Reference proteome</keyword>
<protein>
    <submittedName>
        <fullName evidence="4">Mannose-6-phosphate isomerase, cupin superfamily</fullName>
    </submittedName>
</protein>
<dbReference type="InterPro" id="IPR011051">
    <property type="entry name" value="RmlC_Cupin_sf"/>
</dbReference>
<dbReference type="PANTHER" id="PTHR35848">
    <property type="entry name" value="OXALATE-BINDING PROTEIN"/>
    <property type="match status" value="1"/>
</dbReference>
<dbReference type="STRING" id="587909.SAMN05421810_109115"/>
<dbReference type="Proteomes" id="UP000198727">
    <property type="component" value="Unassembled WGS sequence"/>
</dbReference>
<evidence type="ECO:0000259" key="3">
    <source>
        <dbReference type="Pfam" id="PF07883"/>
    </source>
</evidence>
<evidence type="ECO:0000313" key="5">
    <source>
        <dbReference type="Proteomes" id="UP000198727"/>
    </source>
</evidence>
<dbReference type="GO" id="GO:0016853">
    <property type="term" value="F:isomerase activity"/>
    <property type="evidence" value="ECO:0007669"/>
    <property type="project" value="UniProtKB-KW"/>
</dbReference>